<dbReference type="InterPro" id="IPR029045">
    <property type="entry name" value="ClpP/crotonase-like_dom_sf"/>
</dbReference>
<protein>
    <submittedName>
        <fullName evidence="4">Crotonase</fullName>
    </submittedName>
</protein>
<keyword evidence="5" id="KW-1185">Reference proteome</keyword>
<dbReference type="GO" id="GO:0004165">
    <property type="term" value="F:delta(3)-delta(2)-enoyl-CoA isomerase activity"/>
    <property type="evidence" value="ECO:0007669"/>
    <property type="project" value="UniProtKB-ARBA"/>
</dbReference>
<dbReference type="PANTHER" id="PTHR43684:SF1">
    <property type="entry name" value="ENOYL-COA DELTA ISOMERASE 2"/>
    <property type="match status" value="1"/>
</dbReference>
<proteinExistence type="predicted"/>
<dbReference type="RefSeq" id="WP_047879570.1">
    <property type="nucleotide sequence ID" value="NZ_LDOT01000021.1"/>
</dbReference>
<evidence type="ECO:0000313" key="4">
    <source>
        <dbReference type="EMBL" id="KLV04634.1"/>
    </source>
</evidence>
<reference evidence="4 5" key="1">
    <citation type="submission" date="2015-05" db="EMBL/GenBank/DDBJ databases">
        <title>Photobacterium galathea sp. nov.</title>
        <authorList>
            <person name="Machado H."/>
            <person name="Gram L."/>
        </authorList>
    </citation>
    <scope>NUCLEOTIDE SEQUENCE [LARGE SCALE GENOMIC DNA]</scope>
    <source>
        <strain evidence="4 5">CGMCC 1.12159</strain>
    </source>
</reference>
<keyword evidence="2" id="KW-0576">Peroxisome</keyword>
<comment type="caution">
    <text evidence="4">The sequence shown here is derived from an EMBL/GenBank/DDBJ whole genome shotgun (WGS) entry which is preliminary data.</text>
</comment>
<evidence type="ECO:0000313" key="5">
    <source>
        <dbReference type="Proteomes" id="UP000036097"/>
    </source>
</evidence>
<dbReference type="InterPro" id="IPR001753">
    <property type="entry name" value="Enoyl-CoA_hydra/iso"/>
</dbReference>
<sequence length="281" mass="31074">MNDLSLTSIAASYLTTTIKEGVLTVTMNRPDKLNGWTMGMMEAIREAFEKANHNDSVKVLLFTGSGKYYCAGVNLSGTIKLMPPRKLRQLIVNNNRTLFEIFLNFTKPLLIAVNGPAIGASVTSSTLANFIIASENATFSTPFSALSVTPEGCSSYHFPRLIGENNTYRMMGPEGWKPNAKEALDIGLVQQVVPAAHLLSEAERIAHEWVAKGETRQFLADSQLADLKATNAKESEDLADAFLSAGFLKGQCQFLWRKKKYVPSTLFFSLWALRPLWSWAI</sequence>
<evidence type="ECO:0000256" key="3">
    <source>
        <dbReference type="ARBA" id="ARBA00023235"/>
    </source>
</evidence>
<evidence type="ECO:0000256" key="2">
    <source>
        <dbReference type="ARBA" id="ARBA00023140"/>
    </source>
</evidence>
<dbReference type="Gene3D" id="3.90.226.10">
    <property type="entry name" value="2-enoyl-CoA Hydratase, Chain A, domain 1"/>
    <property type="match status" value="1"/>
</dbReference>
<dbReference type="AlphaFoldDB" id="A0A0J1GYR9"/>
<dbReference type="STRING" id="1195763.ABT56_14330"/>
<dbReference type="OrthoDB" id="9797151at2"/>
<gene>
    <name evidence="4" type="ORF">ABT56_14330</name>
</gene>
<organism evidence="4 5">
    <name type="scientific">Photobacterium aquae</name>
    <dbReference type="NCBI Taxonomy" id="1195763"/>
    <lineage>
        <taxon>Bacteria</taxon>
        <taxon>Pseudomonadati</taxon>
        <taxon>Pseudomonadota</taxon>
        <taxon>Gammaproteobacteria</taxon>
        <taxon>Vibrionales</taxon>
        <taxon>Vibrionaceae</taxon>
        <taxon>Photobacterium</taxon>
    </lineage>
</organism>
<accession>A0A0J1GYR9</accession>
<dbReference type="SUPFAM" id="SSF52096">
    <property type="entry name" value="ClpP/crotonase"/>
    <property type="match status" value="1"/>
</dbReference>
<dbReference type="InterPro" id="IPR051053">
    <property type="entry name" value="ECH/Chromodomain_protein"/>
</dbReference>
<comment type="subcellular location">
    <subcellularLocation>
        <location evidence="1">Peroxisome</location>
    </subcellularLocation>
</comment>
<dbReference type="Proteomes" id="UP000036097">
    <property type="component" value="Unassembled WGS sequence"/>
</dbReference>
<dbReference type="CDD" id="cd06558">
    <property type="entry name" value="crotonase-like"/>
    <property type="match status" value="1"/>
</dbReference>
<evidence type="ECO:0000256" key="1">
    <source>
        <dbReference type="ARBA" id="ARBA00004275"/>
    </source>
</evidence>
<name>A0A0J1GYR9_9GAMM</name>
<dbReference type="EMBL" id="LDOT01000021">
    <property type="protein sequence ID" value="KLV04634.1"/>
    <property type="molecule type" value="Genomic_DNA"/>
</dbReference>
<keyword evidence="3" id="KW-0413">Isomerase</keyword>
<dbReference type="Pfam" id="PF00378">
    <property type="entry name" value="ECH_1"/>
    <property type="match status" value="1"/>
</dbReference>
<dbReference type="PATRIC" id="fig|1195763.3.peg.3034"/>
<dbReference type="PANTHER" id="PTHR43684">
    <property type="match status" value="1"/>
</dbReference>